<feature type="transmembrane region" description="Helical" evidence="3">
    <location>
        <begin position="54"/>
        <end position="73"/>
    </location>
</feature>
<keyword evidence="3" id="KW-0812">Transmembrane</keyword>
<proteinExistence type="predicted"/>
<organism evidence="5 6">
    <name type="scientific">Mesorhizobium qingshengii</name>
    <dbReference type="NCBI Taxonomy" id="1165689"/>
    <lineage>
        <taxon>Bacteria</taxon>
        <taxon>Pseudomonadati</taxon>
        <taxon>Pseudomonadota</taxon>
        <taxon>Alphaproteobacteria</taxon>
        <taxon>Hyphomicrobiales</taxon>
        <taxon>Phyllobacteriaceae</taxon>
        <taxon>Mesorhizobium</taxon>
    </lineage>
</organism>
<dbReference type="InterPro" id="IPR043128">
    <property type="entry name" value="Rev_trsase/Diguanyl_cyclase"/>
</dbReference>
<feature type="transmembrane region" description="Helical" evidence="3">
    <location>
        <begin position="23"/>
        <end position="42"/>
    </location>
</feature>
<evidence type="ECO:0000313" key="6">
    <source>
        <dbReference type="Proteomes" id="UP000198588"/>
    </source>
</evidence>
<reference evidence="5 6" key="1">
    <citation type="submission" date="2016-10" db="EMBL/GenBank/DDBJ databases">
        <authorList>
            <person name="de Groot N.N."/>
        </authorList>
    </citation>
    <scope>NUCLEOTIDE SEQUENCE [LARGE SCALE GENOMIC DNA]</scope>
    <source>
        <strain evidence="5 6">CGMCC 1.12097</strain>
    </source>
</reference>
<feature type="domain" description="GGDEF" evidence="4">
    <location>
        <begin position="152"/>
        <end position="284"/>
    </location>
</feature>
<dbReference type="NCBIfam" id="TIGR00254">
    <property type="entry name" value="GGDEF"/>
    <property type="match status" value="1"/>
</dbReference>
<dbReference type="EMBL" id="FMXM01000019">
    <property type="protein sequence ID" value="SDA93895.1"/>
    <property type="molecule type" value="Genomic_DNA"/>
</dbReference>
<dbReference type="Pfam" id="PF00990">
    <property type="entry name" value="GGDEF"/>
    <property type="match status" value="1"/>
</dbReference>
<comment type="catalytic activity">
    <reaction evidence="2">
        <text>2 GTP = 3',3'-c-di-GMP + 2 diphosphate</text>
        <dbReference type="Rhea" id="RHEA:24898"/>
        <dbReference type="ChEBI" id="CHEBI:33019"/>
        <dbReference type="ChEBI" id="CHEBI:37565"/>
        <dbReference type="ChEBI" id="CHEBI:58805"/>
        <dbReference type="EC" id="2.7.7.65"/>
    </reaction>
</comment>
<dbReference type="SMART" id="SM00267">
    <property type="entry name" value="GGDEF"/>
    <property type="match status" value="1"/>
</dbReference>
<evidence type="ECO:0000256" key="1">
    <source>
        <dbReference type="ARBA" id="ARBA00012528"/>
    </source>
</evidence>
<evidence type="ECO:0000256" key="3">
    <source>
        <dbReference type="SAM" id="Phobius"/>
    </source>
</evidence>
<dbReference type="STRING" id="1165689.SAMN02927914_05055"/>
<dbReference type="Gene3D" id="3.30.70.270">
    <property type="match status" value="1"/>
</dbReference>
<sequence>MLLVITGLIWFFCYVTPHLLARIYVQNFGYGAILLIASLRLVPGRRTRPVDRALFWIMFVFAVQFFPRTALTAGPNALFSARDFGQSPFWQALQVSLAVLGAALAFAILAAALSDLLDDLRRERDNDPLTGVLNRRGFEERSGVLVARAGGASVSLVLCDLDHFKSINDTYGHPAGDDVLRQVGAILVSEIQSSDIAGRIGGEEFAVLMPDTPEEDAAAVAERIRKRIEHQTFDRIPPSRRVSGSFGVVERRSAESLHDVMVRADQLLYKAKSDGRNRLARAVEEERPPASISSLKLAAVHVVP</sequence>
<dbReference type="InterPro" id="IPR050469">
    <property type="entry name" value="Diguanylate_Cyclase"/>
</dbReference>
<dbReference type="InterPro" id="IPR000160">
    <property type="entry name" value="GGDEF_dom"/>
</dbReference>
<dbReference type="CDD" id="cd01949">
    <property type="entry name" value="GGDEF"/>
    <property type="match status" value="1"/>
</dbReference>
<gene>
    <name evidence="5" type="ORF">SAMN02927914_05055</name>
</gene>
<evidence type="ECO:0000256" key="2">
    <source>
        <dbReference type="ARBA" id="ARBA00034247"/>
    </source>
</evidence>
<evidence type="ECO:0000259" key="4">
    <source>
        <dbReference type="PROSITE" id="PS50887"/>
    </source>
</evidence>
<accession>A0A1G5ZH24</accession>
<dbReference type="EC" id="2.7.7.65" evidence="1"/>
<keyword evidence="3" id="KW-1133">Transmembrane helix</keyword>
<dbReference type="FunFam" id="3.30.70.270:FF:000001">
    <property type="entry name" value="Diguanylate cyclase domain protein"/>
    <property type="match status" value="1"/>
</dbReference>
<dbReference type="PROSITE" id="PS50887">
    <property type="entry name" value="GGDEF"/>
    <property type="match status" value="1"/>
</dbReference>
<dbReference type="PANTHER" id="PTHR45138">
    <property type="entry name" value="REGULATORY COMPONENTS OF SENSORY TRANSDUCTION SYSTEM"/>
    <property type="match status" value="1"/>
</dbReference>
<evidence type="ECO:0000313" key="5">
    <source>
        <dbReference type="EMBL" id="SDA93895.1"/>
    </source>
</evidence>
<dbReference type="AlphaFoldDB" id="A0A1G5ZH24"/>
<name>A0A1G5ZH24_9HYPH</name>
<dbReference type="SUPFAM" id="SSF55073">
    <property type="entry name" value="Nucleotide cyclase"/>
    <property type="match status" value="1"/>
</dbReference>
<dbReference type="GO" id="GO:0052621">
    <property type="term" value="F:diguanylate cyclase activity"/>
    <property type="evidence" value="ECO:0007669"/>
    <property type="project" value="UniProtKB-EC"/>
</dbReference>
<feature type="transmembrane region" description="Helical" evidence="3">
    <location>
        <begin position="93"/>
        <end position="114"/>
    </location>
</feature>
<keyword evidence="3" id="KW-0472">Membrane</keyword>
<protein>
    <recommendedName>
        <fullName evidence="1">diguanylate cyclase</fullName>
        <ecNumber evidence="1">2.7.7.65</ecNumber>
    </recommendedName>
</protein>
<dbReference type="InterPro" id="IPR029787">
    <property type="entry name" value="Nucleotide_cyclase"/>
</dbReference>
<dbReference type="Proteomes" id="UP000198588">
    <property type="component" value="Unassembled WGS sequence"/>
</dbReference>
<dbReference type="PANTHER" id="PTHR45138:SF9">
    <property type="entry name" value="DIGUANYLATE CYCLASE DGCM-RELATED"/>
    <property type="match status" value="1"/>
</dbReference>